<evidence type="ECO:0000313" key="2">
    <source>
        <dbReference type="EMBL" id="SPF76228.1"/>
    </source>
</evidence>
<evidence type="ECO:0000313" key="3">
    <source>
        <dbReference type="Proteomes" id="UP000244911"/>
    </source>
</evidence>
<reference evidence="2 3" key="1">
    <citation type="submission" date="2018-03" db="EMBL/GenBank/DDBJ databases">
        <authorList>
            <person name="Keele B.F."/>
        </authorList>
    </citation>
    <scope>NUCLEOTIDE SEQUENCE [LARGE SCALE GENOMIC DNA]</scope>
    <source>
        <strain evidence="2 3">CECT 8811</strain>
    </source>
</reference>
<proteinExistence type="predicted"/>
<keyword evidence="1" id="KW-0472">Membrane</keyword>
<dbReference type="EMBL" id="OMOI01000001">
    <property type="protein sequence ID" value="SPF76228.1"/>
    <property type="molecule type" value="Genomic_DNA"/>
</dbReference>
<dbReference type="Proteomes" id="UP000244911">
    <property type="component" value="Unassembled WGS sequence"/>
</dbReference>
<evidence type="ECO:0008006" key="4">
    <source>
        <dbReference type="Google" id="ProtNLM"/>
    </source>
</evidence>
<dbReference type="AlphaFoldDB" id="A0A2R8AJK2"/>
<evidence type="ECO:0000256" key="1">
    <source>
        <dbReference type="SAM" id="Phobius"/>
    </source>
</evidence>
<dbReference type="OrthoDB" id="9790409at2"/>
<dbReference type="InterPro" id="IPR046513">
    <property type="entry name" value="DUF6691"/>
</dbReference>
<dbReference type="Pfam" id="PF20398">
    <property type="entry name" value="DUF6691"/>
    <property type="match status" value="1"/>
</dbReference>
<organism evidence="2 3">
    <name type="scientific">Aliiroseovarius pelagivivens</name>
    <dbReference type="NCBI Taxonomy" id="1639690"/>
    <lineage>
        <taxon>Bacteria</taxon>
        <taxon>Pseudomonadati</taxon>
        <taxon>Pseudomonadota</taxon>
        <taxon>Alphaproteobacteria</taxon>
        <taxon>Rhodobacterales</taxon>
        <taxon>Paracoccaceae</taxon>
        <taxon>Aliiroseovarius</taxon>
    </lineage>
</organism>
<feature type="transmembrane region" description="Helical" evidence="1">
    <location>
        <begin position="41"/>
        <end position="63"/>
    </location>
</feature>
<gene>
    <name evidence="2" type="ORF">ALP8811_01229</name>
</gene>
<accession>A0A2R8AJK2</accession>
<keyword evidence="3" id="KW-1185">Reference proteome</keyword>
<name>A0A2R8AJK2_9RHOB</name>
<protein>
    <recommendedName>
        <fullName evidence="4">Sulphur transport domain-containing protein</fullName>
    </recommendedName>
</protein>
<sequence length="147" mass="15576">MHLIVIYVIGLIFGLGISISGMANPAKVLNFFDFAGIWDPSLIFVMGAAILVTAPGYFLVLRGPKPIFGNAFTLPGTKLIDRRLVGGSFTFGLGWGLAGFCPGASLPVISTGNPDVLIFTASFIVGIFIARYMIQRSAHQRDAAPAS</sequence>
<feature type="transmembrane region" description="Helical" evidence="1">
    <location>
        <begin position="116"/>
        <end position="134"/>
    </location>
</feature>
<dbReference type="RefSeq" id="WP_108856252.1">
    <property type="nucleotide sequence ID" value="NZ_OMOI01000001.1"/>
</dbReference>
<feature type="transmembrane region" description="Helical" evidence="1">
    <location>
        <begin position="84"/>
        <end position="110"/>
    </location>
</feature>
<keyword evidence="1" id="KW-0812">Transmembrane</keyword>
<keyword evidence="1" id="KW-1133">Transmembrane helix</keyword>